<evidence type="ECO:0000313" key="2">
    <source>
        <dbReference type="Proteomes" id="UP000315349"/>
    </source>
</evidence>
<proteinExistence type="predicted"/>
<reference evidence="1 2" key="1">
    <citation type="submission" date="2019-02" db="EMBL/GenBank/DDBJ databases">
        <title>Deep-cultivation of Planctomycetes and their phenomic and genomic characterization uncovers novel biology.</title>
        <authorList>
            <person name="Wiegand S."/>
            <person name="Jogler M."/>
            <person name="Boedeker C."/>
            <person name="Pinto D."/>
            <person name="Vollmers J."/>
            <person name="Rivas-Marin E."/>
            <person name="Kohn T."/>
            <person name="Peeters S.H."/>
            <person name="Heuer A."/>
            <person name="Rast P."/>
            <person name="Oberbeckmann S."/>
            <person name="Bunk B."/>
            <person name="Jeske O."/>
            <person name="Meyerdierks A."/>
            <person name="Storesund J.E."/>
            <person name="Kallscheuer N."/>
            <person name="Luecker S."/>
            <person name="Lage O.M."/>
            <person name="Pohl T."/>
            <person name="Merkel B.J."/>
            <person name="Hornburger P."/>
            <person name="Mueller R.-W."/>
            <person name="Bruemmer F."/>
            <person name="Labrenz M."/>
            <person name="Spormann A.M."/>
            <person name="Op den Camp H."/>
            <person name="Overmann J."/>
            <person name="Amann R."/>
            <person name="Jetten M.S.M."/>
            <person name="Mascher T."/>
            <person name="Medema M.H."/>
            <person name="Devos D.P."/>
            <person name="Kaster A.-K."/>
            <person name="Ovreas L."/>
            <person name="Rohde M."/>
            <person name="Galperin M.Y."/>
            <person name="Jogler C."/>
        </authorList>
    </citation>
    <scope>NUCLEOTIDE SEQUENCE [LARGE SCALE GENOMIC DNA]</scope>
    <source>
        <strain evidence="1 2">Spb1</strain>
    </source>
</reference>
<dbReference type="Proteomes" id="UP000315349">
    <property type="component" value="Chromosome"/>
</dbReference>
<gene>
    <name evidence="1" type="ORF">Spb1_10370</name>
</gene>
<dbReference type="KEGG" id="peh:Spb1_10370"/>
<keyword evidence="2" id="KW-1185">Reference proteome</keyword>
<dbReference type="AlphaFoldDB" id="A0A518GKS6"/>
<name>A0A518GKS6_9PLAN</name>
<accession>A0A518GKS6</accession>
<protein>
    <submittedName>
        <fullName evidence="1">Uncharacterized protein</fullName>
    </submittedName>
</protein>
<sequence>MAAAPDHQNYLAATRSLDLSTSPSLAICRVLFMTQDFSRKDASTQATDALLPLLQHLRQSLQDARHWEEKLESLFVEWREQQLTEYAAIGQKLEQISQRLGSNIPPMQEALPKSVRAQLPVFRLHPEGSSLP</sequence>
<organism evidence="1 2">
    <name type="scientific">Planctopirus ephydatiae</name>
    <dbReference type="NCBI Taxonomy" id="2528019"/>
    <lineage>
        <taxon>Bacteria</taxon>
        <taxon>Pseudomonadati</taxon>
        <taxon>Planctomycetota</taxon>
        <taxon>Planctomycetia</taxon>
        <taxon>Planctomycetales</taxon>
        <taxon>Planctomycetaceae</taxon>
        <taxon>Planctopirus</taxon>
    </lineage>
</organism>
<dbReference type="EMBL" id="CP036299">
    <property type="protein sequence ID" value="QDV29168.1"/>
    <property type="molecule type" value="Genomic_DNA"/>
</dbReference>
<evidence type="ECO:0000313" key="1">
    <source>
        <dbReference type="EMBL" id="QDV29168.1"/>
    </source>
</evidence>